<dbReference type="InterPro" id="IPR036396">
    <property type="entry name" value="Cyt_P450_sf"/>
</dbReference>
<dbReference type="InterPro" id="IPR001128">
    <property type="entry name" value="Cyt_P450"/>
</dbReference>
<evidence type="ECO:0000256" key="2">
    <source>
        <dbReference type="ARBA" id="ARBA00010617"/>
    </source>
</evidence>
<gene>
    <name evidence="13" type="ORF">Ahy_A07g036849</name>
</gene>
<dbReference type="EMBL" id="SDMP01000007">
    <property type="protein sequence ID" value="RYR50243.1"/>
    <property type="molecule type" value="Genomic_DNA"/>
</dbReference>
<dbReference type="InterPro" id="IPR002401">
    <property type="entry name" value="Cyt_P450_E_grp-I"/>
</dbReference>
<keyword evidence="5 11" id="KW-0479">Metal-binding</keyword>
<dbReference type="FunFam" id="1.10.630.10:FF:000029">
    <property type="entry name" value="Cytochrome P450 734A1"/>
    <property type="match status" value="2"/>
</dbReference>
<dbReference type="AlphaFoldDB" id="A0A445CH40"/>
<evidence type="ECO:0000256" key="7">
    <source>
        <dbReference type="ARBA" id="ARBA00023002"/>
    </source>
</evidence>
<dbReference type="Gene3D" id="1.10.630.10">
    <property type="entry name" value="Cytochrome P450"/>
    <property type="match status" value="2"/>
</dbReference>
<keyword evidence="14" id="KW-1185">Reference proteome</keyword>
<dbReference type="PANTHER" id="PTHR24282">
    <property type="entry name" value="CYTOCHROME P450 FAMILY MEMBER"/>
    <property type="match status" value="1"/>
</dbReference>
<dbReference type="GO" id="GO:0020037">
    <property type="term" value="F:heme binding"/>
    <property type="evidence" value="ECO:0007669"/>
    <property type="project" value="InterPro"/>
</dbReference>
<keyword evidence="9" id="KW-0503">Monooxygenase</keyword>
<reference evidence="13 14" key="1">
    <citation type="submission" date="2019-01" db="EMBL/GenBank/DDBJ databases">
        <title>Sequencing of cultivated peanut Arachis hypogaea provides insights into genome evolution and oil improvement.</title>
        <authorList>
            <person name="Chen X."/>
        </authorList>
    </citation>
    <scope>NUCLEOTIDE SEQUENCE [LARGE SCALE GENOMIC DNA]</scope>
    <source>
        <strain evidence="14">cv. Fuhuasheng</strain>
        <tissue evidence="13">Leaves</tissue>
    </source>
</reference>
<keyword evidence="10 12" id="KW-0472">Membrane</keyword>
<evidence type="ECO:0000256" key="11">
    <source>
        <dbReference type="PIRSR" id="PIRSR602401-1"/>
    </source>
</evidence>
<keyword evidence="4 12" id="KW-0812">Transmembrane</keyword>
<dbReference type="Pfam" id="PF00067">
    <property type="entry name" value="p450"/>
    <property type="match status" value="2"/>
</dbReference>
<comment type="subcellular location">
    <subcellularLocation>
        <location evidence="1">Membrane</location>
        <topology evidence="1">Single-pass membrane protein</topology>
    </subcellularLocation>
</comment>
<dbReference type="CDD" id="cd20642">
    <property type="entry name" value="CYP72"/>
    <property type="match status" value="2"/>
</dbReference>
<organism evidence="13 14">
    <name type="scientific">Arachis hypogaea</name>
    <name type="common">Peanut</name>
    <dbReference type="NCBI Taxonomy" id="3818"/>
    <lineage>
        <taxon>Eukaryota</taxon>
        <taxon>Viridiplantae</taxon>
        <taxon>Streptophyta</taxon>
        <taxon>Embryophyta</taxon>
        <taxon>Tracheophyta</taxon>
        <taxon>Spermatophyta</taxon>
        <taxon>Magnoliopsida</taxon>
        <taxon>eudicotyledons</taxon>
        <taxon>Gunneridae</taxon>
        <taxon>Pentapetalae</taxon>
        <taxon>rosids</taxon>
        <taxon>fabids</taxon>
        <taxon>Fabales</taxon>
        <taxon>Fabaceae</taxon>
        <taxon>Papilionoideae</taxon>
        <taxon>50 kb inversion clade</taxon>
        <taxon>dalbergioids sensu lato</taxon>
        <taxon>Dalbergieae</taxon>
        <taxon>Pterocarpus clade</taxon>
        <taxon>Arachis</taxon>
    </lineage>
</organism>
<proteinExistence type="inferred from homology"/>
<accession>A0A445CH40</accession>
<dbReference type="GO" id="GO:0005506">
    <property type="term" value="F:iron ion binding"/>
    <property type="evidence" value="ECO:0007669"/>
    <property type="project" value="InterPro"/>
</dbReference>
<comment type="cofactor">
    <cofactor evidence="11">
        <name>heme</name>
        <dbReference type="ChEBI" id="CHEBI:30413"/>
    </cofactor>
</comment>
<dbReference type="GO" id="GO:0004497">
    <property type="term" value="F:monooxygenase activity"/>
    <property type="evidence" value="ECO:0007669"/>
    <property type="project" value="UniProtKB-KW"/>
</dbReference>
<name>A0A445CH40_ARAHY</name>
<dbReference type="InterPro" id="IPR017972">
    <property type="entry name" value="Cyt_P450_CS"/>
</dbReference>
<evidence type="ECO:0000256" key="4">
    <source>
        <dbReference type="ARBA" id="ARBA00022692"/>
    </source>
</evidence>
<dbReference type="GO" id="GO:0016020">
    <property type="term" value="C:membrane"/>
    <property type="evidence" value="ECO:0007669"/>
    <property type="project" value="UniProtKB-SubCell"/>
</dbReference>
<evidence type="ECO:0000313" key="14">
    <source>
        <dbReference type="Proteomes" id="UP000289738"/>
    </source>
</evidence>
<keyword evidence="8 11" id="KW-0408">Iron</keyword>
<keyword evidence="7" id="KW-0560">Oxidoreductase</keyword>
<protein>
    <recommendedName>
        <fullName evidence="15">Cytochrome P450</fullName>
    </recommendedName>
</protein>
<dbReference type="PROSITE" id="PS00086">
    <property type="entry name" value="CYTOCHROME_P450"/>
    <property type="match status" value="2"/>
</dbReference>
<evidence type="ECO:0008006" key="15">
    <source>
        <dbReference type="Google" id="ProtNLM"/>
    </source>
</evidence>
<feature type="binding site" description="axial binding residue" evidence="11">
    <location>
        <position position="987"/>
    </location>
    <ligand>
        <name>heme</name>
        <dbReference type="ChEBI" id="CHEBI:30413"/>
    </ligand>
    <ligandPart>
        <name>Fe</name>
        <dbReference type="ChEBI" id="CHEBI:18248"/>
    </ligandPart>
</feature>
<evidence type="ECO:0000256" key="9">
    <source>
        <dbReference type="ARBA" id="ARBA00023033"/>
    </source>
</evidence>
<comment type="similarity">
    <text evidence="2">Belongs to the cytochrome P450 family.</text>
</comment>
<evidence type="ECO:0000256" key="10">
    <source>
        <dbReference type="ARBA" id="ARBA00023136"/>
    </source>
</evidence>
<evidence type="ECO:0000256" key="12">
    <source>
        <dbReference type="SAM" id="Phobius"/>
    </source>
</evidence>
<dbReference type="PANTHER" id="PTHR24282:SF255">
    <property type="entry name" value="CYTOCHROME P450 72A11-RELATED"/>
    <property type="match status" value="1"/>
</dbReference>
<feature type="transmembrane region" description="Helical" evidence="12">
    <location>
        <begin position="523"/>
        <end position="543"/>
    </location>
</feature>
<evidence type="ECO:0000256" key="5">
    <source>
        <dbReference type="ARBA" id="ARBA00022723"/>
    </source>
</evidence>
<dbReference type="SUPFAM" id="SSF48264">
    <property type="entry name" value="Cytochrome P450"/>
    <property type="match status" value="2"/>
</dbReference>
<dbReference type="PRINTS" id="PR00463">
    <property type="entry name" value="EP450I"/>
</dbReference>
<feature type="transmembrane region" description="Helical" evidence="12">
    <location>
        <begin position="6"/>
        <end position="32"/>
    </location>
</feature>
<evidence type="ECO:0000256" key="1">
    <source>
        <dbReference type="ARBA" id="ARBA00004167"/>
    </source>
</evidence>
<comment type="caution">
    <text evidence="13">The sequence shown here is derived from an EMBL/GenBank/DDBJ whole genome shotgun (WGS) entry which is preliminary data.</text>
</comment>
<evidence type="ECO:0000313" key="13">
    <source>
        <dbReference type="EMBL" id="RYR50243.1"/>
    </source>
</evidence>
<dbReference type="STRING" id="3818.A0A445CH40"/>
<keyword evidence="6 12" id="KW-1133">Transmembrane helix</keyword>
<dbReference type="InterPro" id="IPR050665">
    <property type="entry name" value="Cytochrome_P450_Monooxygen"/>
</dbReference>
<dbReference type="GO" id="GO:0016705">
    <property type="term" value="F:oxidoreductase activity, acting on paired donors, with incorporation or reduction of molecular oxygen"/>
    <property type="evidence" value="ECO:0007669"/>
    <property type="project" value="InterPro"/>
</dbReference>
<dbReference type="Proteomes" id="UP000289738">
    <property type="component" value="Chromosome A07"/>
</dbReference>
<evidence type="ECO:0000256" key="6">
    <source>
        <dbReference type="ARBA" id="ARBA00022989"/>
    </source>
</evidence>
<keyword evidence="3 11" id="KW-0349">Heme</keyword>
<evidence type="ECO:0000256" key="8">
    <source>
        <dbReference type="ARBA" id="ARBA00023004"/>
    </source>
</evidence>
<sequence>MEIAWSTNIVIAAATVVVLLSWGWRVLNWLWLRPKKLERLLRDQGLRGTPYKVLVGDSKDFMKMQREARTKPMNTSDDDIVPRTQPYVLQCFNEYGNNSFFWFGGTPRVIVTDPELIKDVFNKVYDFPKPDTNPLIKLLVNGLAGHDGEKWSKHRRIINPAFHLEKLKIMVPIFFKSCNDMINKWEKMLSSNGSCEIDVWPFLQNMASDVISRAAFGSSYEEGIRIFELQKEQLKLTMEIIMTVYIPGWRFLPTPVNRRMKEIHREIKTSLKDIINKKEKALKAGETTKDDLLGILLESNYKEIEEHGKNKNNGMSLEDVIDECKLFYFAGQETTSVLLVWTMVLLSKHSHWQARAREEVFQVFGSQKPHLDGLNRLKIVTMILYEVLRLYPPVLGLTRNTGKDMKLGDLNLPEGVQIYLPIVLVHHDVGLWGDNAKEFDPERFSEGIFKATNGKASFFPFGWGPRICIGQNFSLLEAKMALSLILQHFSFELSPAYTHAPMVMATLHPQYGAHIILRKKMEAAWPTIVIAAAPVVVLLSWGWRILNWLWLRPKKLERLLRDQGLRGTPYKVLVGNSKDFMKMQREARTKPMNTSDDDIAPRTQPFVLQCFNKYGKNSFFWSGGIPIVIVTDPELIKDVFNKNYDFQKPNTNPLIKLLVNGLGGHEGDKWRKHRRIINPAFHSEKLKIMIPIFFKSCNDIICKWEKMISSNESCEIDVWPSFQNLAGDVISRAAFGSSYEEGIRIFELQREQLKLTMEVVMKVYIPGSRFLPTRNNRRMKEIDRDIKTSLKKIINKKEKALKAGETAKDDLLGILLESNQKEIEEYGKKKNNGMSVEDVIDECKLFYFAGQETTSVLLVWSMVLLSKHSYWQARAREEVLQVFGSQKPHLDGLNRLKIVTMILYEVLRLYPPVPGLTRTTAKDIKLGDLNLPQGVQIFFPIVLIHHDFRLWGNDAKNFNPERFSEGVFKATNGKASFLPFGWGPRICIGQNFSLLEAKMALSLILQHFSFELSPAYTHAPMTMALLHPQHGAHIILHKAHIHRVVDEIFTLYLAFIKPYDDDVRRKKNDGRKRTDNMKVKSKRTELRKWRLRFHPSKKSVIQKLILSEN</sequence>
<evidence type="ECO:0000256" key="3">
    <source>
        <dbReference type="ARBA" id="ARBA00022617"/>
    </source>
</evidence>
<dbReference type="PRINTS" id="PR00385">
    <property type="entry name" value="P450"/>
</dbReference>